<dbReference type="InParanoid" id="A0A2H3D7R8"/>
<sequence>MFVTLVKKKGIETAIPPLQGLKAAAEVASIPILGSATDIILSILEIIKNLLSLDEICVKTYASVQHFEQNIARINATLQRIEQTVALMKHSEPALKFEGVFIDIVPRSHFTPFEVITDGPGYSLQKAEMCSGKIITIKVFTCCKAKSTSKASYKLESKVIHSNLPHLFGMSSPDSERPFLVYDLDIMDHIEGVILSWMRQNVDEIMYMCAGMIHGISSALNSLSEQAGLFDMGTKNFDILWDARGRVILSLCPEMTSSSTALASPEDHTLRLLRVMDDICVNIFHSVNHTRYNDEPDRTYTMRSITQVDEDTSSLASSSQPSSKNVIPPRRELVWQAGAGRDTDLHKISQEYGSFVRGDKHFRQHVRRIHAQVGNPFLHHQCAAYQREDLTLTHAILDNRVVLFTVPSFGEVCVVCGTVLFKSIRMSHVSEGSFVFGK</sequence>
<accession>A0A2H3D7R8</accession>
<evidence type="ECO:0000313" key="1">
    <source>
        <dbReference type="EMBL" id="PBK87482.1"/>
    </source>
</evidence>
<evidence type="ECO:0000313" key="2">
    <source>
        <dbReference type="Proteomes" id="UP000217790"/>
    </source>
</evidence>
<keyword evidence="2" id="KW-1185">Reference proteome</keyword>
<gene>
    <name evidence="1" type="ORF">ARMGADRAFT_1085507</name>
</gene>
<dbReference type="STRING" id="47427.A0A2H3D7R8"/>
<dbReference type="OrthoDB" id="3026831at2759"/>
<protein>
    <recommendedName>
        <fullName evidence="3">Protein kinase domain-containing protein</fullName>
    </recommendedName>
</protein>
<dbReference type="Proteomes" id="UP000217790">
    <property type="component" value="Unassembled WGS sequence"/>
</dbReference>
<proteinExistence type="predicted"/>
<dbReference type="OMA" id="HHQCAAY"/>
<reference evidence="2" key="1">
    <citation type="journal article" date="2017" name="Nat. Ecol. Evol.">
        <title>Genome expansion and lineage-specific genetic innovations in the forest pathogenic fungi Armillaria.</title>
        <authorList>
            <person name="Sipos G."/>
            <person name="Prasanna A.N."/>
            <person name="Walter M.C."/>
            <person name="O'Connor E."/>
            <person name="Balint B."/>
            <person name="Krizsan K."/>
            <person name="Kiss B."/>
            <person name="Hess J."/>
            <person name="Varga T."/>
            <person name="Slot J."/>
            <person name="Riley R."/>
            <person name="Boka B."/>
            <person name="Rigling D."/>
            <person name="Barry K."/>
            <person name="Lee J."/>
            <person name="Mihaltcheva S."/>
            <person name="LaButti K."/>
            <person name="Lipzen A."/>
            <person name="Waldron R."/>
            <person name="Moloney N.M."/>
            <person name="Sperisen C."/>
            <person name="Kredics L."/>
            <person name="Vagvoelgyi C."/>
            <person name="Patrignani A."/>
            <person name="Fitzpatrick D."/>
            <person name="Nagy I."/>
            <person name="Doyle S."/>
            <person name="Anderson J.B."/>
            <person name="Grigoriev I.V."/>
            <person name="Gueldener U."/>
            <person name="Muensterkoetter M."/>
            <person name="Nagy L.G."/>
        </authorList>
    </citation>
    <scope>NUCLEOTIDE SEQUENCE [LARGE SCALE GENOMIC DNA]</scope>
    <source>
        <strain evidence="2">Ar21-2</strain>
    </source>
</reference>
<dbReference type="AlphaFoldDB" id="A0A2H3D7R8"/>
<evidence type="ECO:0008006" key="3">
    <source>
        <dbReference type="Google" id="ProtNLM"/>
    </source>
</evidence>
<organism evidence="1 2">
    <name type="scientific">Armillaria gallica</name>
    <name type="common">Bulbous honey fungus</name>
    <name type="synonym">Armillaria bulbosa</name>
    <dbReference type="NCBI Taxonomy" id="47427"/>
    <lineage>
        <taxon>Eukaryota</taxon>
        <taxon>Fungi</taxon>
        <taxon>Dikarya</taxon>
        <taxon>Basidiomycota</taxon>
        <taxon>Agaricomycotina</taxon>
        <taxon>Agaricomycetes</taxon>
        <taxon>Agaricomycetidae</taxon>
        <taxon>Agaricales</taxon>
        <taxon>Marasmiineae</taxon>
        <taxon>Physalacriaceae</taxon>
        <taxon>Armillaria</taxon>
    </lineage>
</organism>
<dbReference type="EMBL" id="KZ293678">
    <property type="protein sequence ID" value="PBK87482.1"/>
    <property type="molecule type" value="Genomic_DNA"/>
</dbReference>
<name>A0A2H3D7R8_ARMGA</name>